<accession>A0A3M7PI44</accession>
<evidence type="ECO:0000313" key="2">
    <source>
        <dbReference type="Proteomes" id="UP000276133"/>
    </source>
</evidence>
<gene>
    <name evidence="1" type="ORF">BpHYR1_021389</name>
</gene>
<organism evidence="1 2">
    <name type="scientific">Brachionus plicatilis</name>
    <name type="common">Marine rotifer</name>
    <name type="synonym">Brachionus muelleri</name>
    <dbReference type="NCBI Taxonomy" id="10195"/>
    <lineage>
        <taxon>Eukaryota</taxon>
        <taxon>Metazoa</taxon>
        <taxon>Spiralia</taxon>
        <taxon>Gnathifera</taxon>
        <taxon>Rotifera</taxon>
        <taxon>Eurotatoria</taxon>
        <taxon>Monogononta</taxon>
        <taxon>Pseudotrocha</taxon>
        <taxon>Ploima</taxon>
        <taxon>Brachionidae</taxon>
        <taxon>Brachionus</taxon>
    </lineage>
</organism>
<dbReference type="Proteomes" id="UP000276133">
    <property type="component" value="Unassembled WGS sequence"/>
</dbReference>
<evidence type="ECO:0000313" key="1">
    <source>
        <dbReference type="EMBL" id="RMZ98786.1"/>
    </source>
</evidence>
<proteinExistence type="predicted"/>
<comment type="caution">
    <text evidence="1">The sequence shown here is derived from an EMBL/GenBank/DDBJ whole genome shotgun (WGS) entry which is preliminary data.</text>
</comment>
<sequence>MCTNISEHHYTRESYIPSIFTNEINNCSNTTCINKQLSQFRHAKLAGKISASTTISAKSTECFAI</sequence>
<reference evidence="1 2" key="1">
    <citation type="journal article" date="2018" name="Sci. Rep.">
        <title>Genomic signatures of local adaptation to the degree of environmental predictability in rotifers.</title>
        <authorList>
            <person name="Franch-Gras L."/>
            <person name="Hahn C."/>
            <person name="Garcia-Roger E.M."/>
            <person name="Carmona M.J."/>
            <person name="Serra M."/>
            <person name="Gomez A."/>
        </authorList>
    </citation>
    <scope>NUCLEOTIDE SEQUENCE [LARGE SCALE GENOMIC DNA]</scope>
    <source>
        <strain evidence="1">HYR1</strain>
    </source>
</reference>
<protein>
    <submittedName>
        <fullName evidence="1">Uncharacterized protein</fullName>
    </submittedName>
</protein>
<keyword evidence="2" id="KW-1185">Reference proteome</keyword>
<dbReference type="AlphaFoldDB" id="A0A3M7PI44"/>
<name>A0A3M7PI44_BRAPC</name>
<dbReference type="EMBL" id="REGN01010561">
    <property type="protein sequence ID" value="RMZ98786.1"/>
    <property type="molecule type" value="Genomic_DNA"/>
</dbReference>